<dbReference type="PROSITE" id="PS51779">
    <property type="entry name" value="POTRA"/>
    <property type="match status" value="1"/>
</dbReference>
<dbReference type="Gene3D" id="3.10.20.310">
    <property type="entry name" value="membrane protein fhac"/>
    <property type="match status" value="1"/>
</dbReference>
<evidence type="ECO:0000256" key="4">
    <source>
        <dbReference type="ARBA" id="ARBA00023136"/>
    </source>
</evidence>
<protein>
    <recommendedName>
        <fullName evidence="5">POTRA domain-containing protein</fullName>
    </recommendedName>
</protein>
<comment type="caution">
    <text evidence="6">The sequence shown here is derived from an EMBL/GenBank/DDBJ whole genome shotgun (WGS) entry which is preliminary data.</text>
</comment>
<feature type="domain" description="POTRA" evidence="5">
    <location>
        <begin position="39"/>
        <end position="116"/>
    </location>
</feature>
<evidence type="ECO:0000256" key="3">
    <source>
        <dbReference type="ARBA" id="ARBA00022692"/>
    </source>
</evidence>
<evidence type="ECO:0000256" key="1">
    <source>
        <dbReference type="ARBA" id="ARBA00004370"/>
    </source>
</evidence>
<evidence type="ECO:0000313" key="6">
    <source>
        <dbReference type="EMBL" id="CAG5070475.1"/>
    </source>
</evidence>
<evidence type="ECO:0000256" key="2">
    <source>
        <dbReference type="ARBA" id="ARBA00022452"/>
    </source>
</evidence>
<dbReference type="Proteomes" id="UP000679725">
    <property type="component" value="Unassembled WGS sequence"/>
</dbReference>
<dbReference type="PANTHER" id="PTHR12815:SF18">
    <property type="entry name" value="SORTING AND ASSEMBLY MACHINERY COMPONENT 50 HOMOLOG"/>
    <property type="match status" value="1"/>
</dbReference>
<organism evidence="6 7">
    <name type="scientific">Dyadobacter linearis</name>
    <dbReference type="NCBI Taxonomy" id="2823330"/>
    <lineage>
        <taxon>Bacteria</taxon>
        <taxon>Pseudomonadati</taxon>
        <taxon>Bacteroidota</taxon>
        <taxon>Cytophagia</taxon>
        <taxon>Cytophagales</taxon>
        <taxon>Spirosomataceae</taxon>
        <taxon>Dyadobacter</taxon>
    </lineage>
</organism>
<comment type="subcellular location">
    <subcellularLocation>
        <location evidence="1">Membrane</location>
    </subcellularLocation>
</comment>
<dbReference type="Pfam" id="PF07244">
    <property type="entry name" value="POTRA"/>
    <property type="match status" value="1"/>
</dbReference>
<gene>
    <name evidence="6" type="ORF">DYBT9623_03020</name>
</gene>
<dbReference type="InterPro" id="IPR000184">
    <property type="entry name" value="Bac_surfAg_D15"/>
</dbReference>
<keyword evidence="4" id="KW-0472">Membrane</keyword>
<keyword evidence="2" id="KW-1134">Transmembrane beta strand</keyword>
<dbReference type="Pfam" id="PF01103">
    <property type="entry name" value="Omp85"/>
    <property type="match status" value="1"/>
</dbReference>
<evidence type="ECO:0000259" key="5">
    <source>
        <dbReference type="PROSITE" id="PS51779"/>
    </source>
</evidence>
<dbReference type="InterPro" id="IPR034746">
    <property type="entry name" value="POTRA"/>
</dbReference>
<name>A0ABM8URY3_9BACT</name>
<proteinExistence type="predicted"/>
<dbReference type="Gene3D" id="2.40.160.50">
    <property type="entry name" value="membrane protein fhac: a member of the omp85/tpsb transporter family"/>
    <property type="match status" value="1"/>
</dbReference>
<keyword evidence="7" id="KW-1185">Reference proteome</keyword>
<keyword evidence="3" id="KW-0812">Transmembrane</keyword>
<dbReference type="InterPro" id="IPR039910">
    <property type="entry name" value="D15-like"/>
</dbReference>
<dbReference type="InterPro" id="IPR010827">
    <property type="entry name" value="BamA/TamA_POTRA"/>
</dbReference>
<evidence type="ECO:0000313" key="7">
    <source>
        <dbReference type="Proteomes" id="UP000679725"/>
    </source>
</evidence>
<dbReference type="PANTHER" id="PTHR12815">
    <property type="entry name" value="SORTING AND ASSEMBLY MACHINERY SAMM50 PROTEIN FAMILY MEMBER"/>
    <property type="match status" value="1"/>
</dbReference>
<accession>A0ABM8URY3</accession>
<reference evidence="6 7" key="1">
    <citation type="submission" date="2021-04" db="EMBL/GenBank/DDBJ databases">
        <authorList>
            <person name="Rodrigo-Torres L."/>
            <person name="Arahal R. D."/>
            <person name="Lucena T."/>
        </authorList>
    </citation>
    <scope>NUCLEOTIDE SEQUENCE [LARGE SCALE GENOMIC DNA]</scope>
    <source>
        <strain evidence="6 7">CECT 9623</strain>
    </source>
</reference>
<dbReference type="EMBL" id="CAJRAU010000004">
    <property type="protein sequence ID" value="CAG5070475.1"/>
    <property type="molecule type" value="Genomic_DNA"/>
</dbReference>
<sequence length="477" mass="55815">METRLLRMYYRGFYYLFLFLTITGYAHSQTVAPDSSGTVVVGEVKVEGNHKTRTSIILREIEVRTGDRLSTETLKEKLEIDRRKVVNTNLFITVEMLTQANPDSVHTDIRVVVKERWYLIALPVFQLADRNFNEWWYERKRDLSRTTYGAYLSYGNLTGRADKLRFLAEFGFIPKFEIAYTLPYLDKAQKTGITIGASYSINKTTAFRTWRDKLQYLSSEDINRQRFYSYVSLTRRNKYYTFHSLDLRWSQTRISDTIAILNPNYILDGRKRQHFLQLTYTFSYDKRDNVQYALQGQTFGLQASKIGLLPSDNINTLYFYGSYRKYVPLGGKFFFNTGLRGRLSFPKRQPYLQTIGLGYRNDLVRGYELYVVDGQDYALIKNEVKYRLFAIQKQLSFIPIRQFNTVPLAAYLNTFADAGYVKNSYPELSNTRLGNKMLYGAGAGLDLVTFYNIVMRFNVTLNAQAEKRFFFNISREF</sequence>